<dbReference type="EMBL" id="JARKHS020030660">
    <property type="protein sequence ID" value="KAK8761913.1"/>
    <property type="molecule type" value="Genomic_DNA"/>
</dbReference>
<organism evidence="1 2">
    <name type="scientific">Amblyomma americanum</name>
    <name type="common">Lone star tick</name>
    <dbReference type="NCBI Taxonomy" id="6943"/>
    <lineage>
        <taxon>Eukaryota</taxon>
        <taxon>Metazoa</taxon>
        <taxon>Ecdysozoa</taxon>
        <taxon>Arthropoda</taxon>
        <taxon>Chelicerata</taxon>
        <taxon>Arachnida</taxon>
        <taxon>Acari</taxon>
        <taxon>Parasitiformes</taxon>
        <taxon>Ixodida</taxon>
        <taxon>Ixodoidea</taxon>
        <taxon>Ixodidae</taxon>
        <taxon>Amblyomminae</taxon>
        <taxon>Amblyomma</taxon>
    </lineage>
</organism>
<sequence>MLSAEYISVTEIPGYAILVVDKKSKLSDGSLQLGTGAKLYPLPYGMHTLPPCSVDKKVQLTGRGGGEHRLPLPELEIPVEDSADVADEGPCPENIHATCPVCLDASEEPAATVTQYCKSNYAAVVSIPDDALSSSTDSAIQPWWAPKISLSVIPYGSYAQINVNVKPKARYQFPETDRTVGHADNGRKCRSGRLHVKQEVTAGHREEAVDAVKFTILSACKCSFLEQPTRFALLASKQVPEGGHSLHLSEDVTLVGLPLGKTELPQCVRPVTTKKPMWSIW</sequence>
<dbReference type="AlphaFoldDB" id="A0AAQ4DHH3"/>
<dbReference type="Proteomes" id="UP001321473">
    <property type="component" value="Unassembled WGS sequence"/>
</dbReference>
<comment type="caution">
    <text evidence="1">The sequence shown here is derived from an EMBL/GenBank/DDBJ whole genome shotgun (WGS) entry which is preliminary data.</text>
</comment>
<evidence type="ECO:0000313" key="2">
    <source>
        <dbReference type="Proteomes" id="UP001321473"/>
    </source>
</evidence>
<keyword evidence="2" id="KW-1185">Reference proteome</keyword>
<gene>
    <name evidence="1" type="ORF">V5799_026820</name>
</gene>
<proteinExistence type="predicted"/>
<evidence type="ECO:0000313" key="1">
    <source>
        <dbReference type="EMBL" id="KAK8761913.1"/>
    </source>
</evidence>
<protein>
    <submittedName>
        <fullName evidence="1">Uncharacterized protein</fullName>
    </submittedName>
</protein>
<reference evidence="1 2" key="1">
    <citation type="journal article" date="2023" name="Arcadia Sci">
        <title>De novo assembly of a long-read Amblyomma americanum tick genome.</title>
        <authorList>
            <person name="Chou S."/>
            <person name="Poskanzer K.E."/>
            <person name="Rollins M."/>
            <person name="Thuy-Boun P.S."/>
        </authorList>
    </citation>
    <scope>NUCLEOTIDE SEQUENCE [LARGE SCALE GENOMIC DNA]</scope>
    <source>
        <strain evidence="1">F_SG_1</strain>
        <tissue evidence="1">Salivary glands</tissue>
    </source>
</reference>
<accession>A0AAQ4DHH3</accession>
<name>A0AAQ4DHH3_AMBAM</name>